<dbReference type="InterPro" id="IPR052712">
    <property type="entry name" value="Acid_resist_chaperone_HdeD"/>
</dbReference>
<dbReference type="GO" id="GO:0005886">
    <property type="term" value="C:plasma membrane"/>
    <property type="evidence" value="ECO:0007669"/>
    <property type="project" value="TreeGrafter"/>
</dbReference>
<dbReference type="PANTHER" id="PTHR34989">
    <property type="entry name" value="PROTEIN HDED"/>
    <property type="match status" value="1"/>
</dbReference>
<sequence length="192" mass="20828">MSNSSGADAGRFPFESAFLTSAWWALLLRGLLSIVFGILVFTLPGHTLLGLVFFYGAYAIIDGLFSIGGAFKSGASGRTMLFLSGLISIVAGLAAMAWPGLTAVVFVWILAFWSVARGLTEIFVAIRLRKEISNEWMLILAGVISVLFGIALFSSPAFGVVVILWMIGAWALLFGILLVILSFRLRSHRRKH</sequence>
<dbReference type="Pfam" id="PF03729">
    <property type="entry name" value="DUF308"/>
    <property type="match status" value="1"/>
</dbReference>
<dbReference type="EMBL" id="JACIDM010000002">
    <property type="protein sequence ID" value="MBB4083538.1"/>
    <property type="molecule type" value="Genomic_DNA"/>
</dbReference>
<dbReference type="InterPro" id="IPR005325">
    <property type="entry name" value="DUF308_memb"/>
</dbReference>
<keyword evidence="1" id="KW-0472">Membrane</keyword>
<comment type="caution">
    <text evidence="2">The sequence shown here is derived from an EMBL/GenBank/DDBJ whole genome shotgun (WGS) entry which is preliminary data.</text>
</comment>
<keyword evidence="1" id="KW-1133">Transmembrane helix</keyword>
<keyword evidence="3" id="KW-1185">Reference proteome</keyword>
<feature type="transmembrane region" description="Helical" evidence="1">
    <location>
        <begin position="136"/>
        <end position="154"/>
    </location>
</feature>
<keyword evidence="1" id="KW-0812">Transmembrane</keyword>
<organism evidence="2 3">
    <name type="scientific">Brevundimonas lenta</name>
    <dbReference type="NCBI Taxonomy" id="424796"/>
    <lineage>
        <taxon>Bacteria</taxon>
        <taxon>Pseudomonadati</taxon>
        <taxon>Pseudomonadota</taxon>
        <taxon>Alphaproteobacteria</taxon>
        <taxon>Caulobacterales</taxon>
        <taxon>Caulobacteraceae</taxon>
        <taxon>Brevundimonas</taxon>
    </lineage>
</organism>
<evidence type="ECO:0000313" key="2">
    <source>
        <dbReference type="EMBL" id="MBB4083538.1"/>
    </source>
</evidence>
<name>A0A7W6NQ59_9CAUL</name>
<feature type="transmembrane region" description="Helical" evidence="1">
    <location>
        <begin position="160"/>
        <end position="183"/>
    </location>
</feature>
<feature type="transmembrane region" description="Helical" evidence="1">
    <location>
        <begin position="48"/>
        <end position="68"/>
    </location>
</feature>
<dbReference type="PANTHER" id="PTHR34989:SF1">
    <property type="entry name" value="PROTEIN HDED"/>
    <property type="match status" value="1"/>
</dbReference>
<evidence type="ECO:0000256" key="1">
    <source>
        <dbReference type="SAM" id="Phobius"/>
    </source>
</evidence>
<feature type="transmembrane region" description="Helical" evidence="1">
    <location>
        <begin position="21"/>
        <end position="42"/>
    </location>
</feature>
<protein>
    <submittedName>
        <fullName evidence="2">Uncharacterized membrane protein HdeD (DUF308 family)</fullName>
    </submittedName>
</protein>
<evidence type="ECO:0000313" key="3">
    <source>
        <dbReference type="Proteomes" id="UP000529946"/>
    </source>
</evidence>
<accession>A0A7W6NQ59</accession>
<dbReference type="Proteomes" id="UP000529946">
    <property type="component" value="Unassembled WGS sequence"/>
</dbReference>
<reference evidence="2 3" key="1">
    <citation type="submission" date="2020-08" db="EMBL/GenBank/DDBJ databases">
        <title>Genomic Encyclopedia of Type Strains, Phase IV (KMG-IV): sequencing the most valuable type-strain genomes for metagenomic binning, comparative biology and taxonomic classification.</title>
        <authorList>
            <person name="Goeker M."/>
        </authorList>
    </citation>
    <scope>NUCLEOTIDE SEQUENCE [LARGE SCALE GENOMIC DNA]</scope>
    <source>
        <strain evidence="2 3">DSM 23960</strain>
    </source>
</reference>
<dbReference type="RefSeq" id="WP_183204624.1">
    <property type="nucleotide sequence ID" value="NZ_BAAAER010000009.1"/>
</dbReference>
<feature type="transmembrane region" description="Helical" evidence="1">
    <location>
        <begin position="80"/>
        <end position="99"/>
    </location>
</feature>
<dbReference type="AlphaFoldDB" id="A0A7W6NQ59"/>
<proteinExistence type="predicted"/>
<gene>
    <name evidence="2" type="ORF">GGR12_002404</name>
</gene>